<dbReference type="Pfam" id="PF00076">
    <property type="entry name" value="RRM_1"/>
    <property type="match status" value="1"/>
</dbReference>
<dbReference type="GO" id="GO:0003723">
    <property type="term" value="F:RNA binding"/>
    <property type="evidence" value="ECO:0007669"/>
    <property type="project" value="UniProtKB-UniRule"/>
</dbReference>
<dbReference type="InterPro" id="IPR035979">
    <property type="entry name" value="RBD_domain_sf"/>
</dbReference>
<evidence type="ECO:0000256" key="3">
    <source>
        <dbReference type="SAM" id="MobiDB-lite"/>
    </source>
</evidence>
<dbReference type="FunFam" id="4.10.60.10:FF:000179">
    <property type="entry name" value="Predicted protein"/>
    <property type="match status" value="1"/>
</dbReference>
<dbReference type="PROSITE" id="PS50102">
    <property type="entry name" value="RRM"/>
    <property type="match status" value="1"/>
</dbReference>
<feature type="compositionally biased region" description="Low complexity" evidence="3">
    <location>
        <begin position="170"/>
        <end position="179"/>
    </location>
</feature>
<dbReference type="Gene3D" id="3.30.70.330">
    <property type="match status" value="1"/>
</dbReference>
<dbReference type="PANTHER" id="PTHR23147">
    <property type="entry name" value="SERINE/ARGININE RICH SPLICING FACTOR"/>
    <property type="match status" value="1"/>
</dbReference>
<dbReference type="AlphaFoldDB" id="C3ZMW1"/>
<dbReference type="FunFam" id="3.30.70.330:FF:000952">
    <property type="entry name" value="Predicted protein"/>
    <property type="match status" value="1"/>
</dbReference>
<keyword evidence="1" id="KW-0479">Metal-binding</keyword>
<feature type="compositionally biased region" description="Basic and acidic residues" evidence="3">
    <location>
        <begin position="180"/>
        <end position="197"/>
    </location>
</feature>
<dbReference type="SUPFAM" id="SSF54928">
    <property type="entry name" value="RNA-binding domain, RBD"/>
    <property type="match status" value="1"/>
</dbReference>
<dbReference type="InParanoid" id="C3ZMW1"/>
<dbReference type="Pfam" id="PF00098">
    <property type="entry name" value="zf-CCHC"/>
    <property type="match status" value="1"/>
</dbReference>
<protein>
    <submittedName>
        <fullName evidence="6">Uncharacterized protein</fullName>
    </submittedName>
</protein>
<name>C3ZMW1_BRAFL</name>
<organism>
    <name type="scientific">Branchiostoma floridae</name>
    <name type="common">Florida lancelet</name>
    <name type="synonym">Amphioxus</name>
    <dbReference type="NCBI Taxonomy" id="7739"/>
    <lineage>
        <taxon>Eukaryota</taxon>
        <taxon>Metazoa</taxon>
        <taxon>Chordata</taxon>
        <taxon>Cephalochordata</taxon>
        <taxon>Leptocardii</taxon>
        <taxon>Amphioxiformes</taxon>
        <taxon>Branchiostomatidae</taxon>
        <taxon>Branchiostoma</taxon>
    </lineage>
</organism>
<dbReference type="InterPro" id="IPR012677">
    <property type="entry name" value="Nucleotide-bd_a/b_plait_sf"/>
</dbReference>
<dbReference type="InterPro" id="IPR050907">
    <property type="entry name" value="SRSF"/>
</dbReference>
<dbReference type="Gene3D" id="4.10.60.10">
    <property type="entry name" value="Zinc finger, CCHC-type"/>
    <property type="match status" value="1"/>
</dbReference>
<dbReference type="SMART" id="SM00360">
    <property type="entry name" value="RRM"/>
    <property type="match status" value="1"/>
</dbReference>
<dbReference type="InterPro" id="IPR001878">
    <property type="entry name" value="Znf_CCHC"/>
</dbReference>
<gene>
    <name evidence="6" type="ORF">BRAFLDRAFT_83361</name>
</gene>
<dbReference type="CDD" id="cd12343">
    <property type="entry name" value="RRM1_2_CoAA_like"/>
    <property type="match status" value="1"/>
</dbReference>
<dbReference type="GO" id="GO:0008270">
    <property type="term" value="F:zinc ion binding"/>
    <property type="evidence" value="ECO:0007669"/>
    <property type="project" value="UniProtKB-KW"/>
</dbReference>
<feature type="domain" description="RRM" evidence="4">
    <location>
        <begin position="21"/>
        <end position="91"/>
    </location>
</feature>
<accession>C3ZMW1</accession>
<keyword evidence="2" id="KW-0694">RNA-binding</keyword>
<proteinExistence type="predicted"/>
<feature type="region of interest" description="Disordered" evidence="3">
    <location>
        <begin position="116"/>
        <end position="249"/>
    </location>
</feature>
<feature type="domain" description="CCHC-type" evidence="5">
    <location>
        <begin position="105"/>
        <end position="119"/>
    </location>
</feature>
<keyword evidence="1" id="KW-0863">Zinc-finger</keyword>
<dbReference type="EMBL" id="GG666648">
    <property type="protein sequence ID" value="EEN46101.1"/>
    <property type="molecule type" value="Genomic_DNA"/>
</dbReference>
<feature type="region of interest" description="Disordered" evidence="3">
    <location>
        <begin position="1"/>
        <end position="21"/>
    </location>
</feature>
<keyword evidence="1" id="KW-0862">Zinc</keyword>
<evidence type="ECO:0000259" key="5">
    <source>
        <dbReference type="PROSITE" id="PS50158"/>
    </source>
</evidence>
<dbReference type="eggNOG" id="KOG0109">
    <property type="taxonomic scope" value="Eukaryota"/>
</dbReference>
<feature type="compositionally biased region" description="Basic and acidic residues" evidence="3">
    <location>
        <begin position="231"/>
        <end position="244"/>
    </location>
</feature>
<dbReference type="STRING" id="7739.C3ZMW1"/>
<dbReference type="SMART" id="SM00343">
    <property type="entry name" value="ZnF_C2HC"/>
    <property type="match status" value="1"/>
</dbReference>
<evidence type="ECO:0000256" key="2">
    <source>
        <dbReference type="PROSITE-ProRule" id="PRU00176"/>
    </source>
</evidence>
<sequence length="326" mass="37236">MSFNRGRPFPGRNSSKGEMTTKLYVGNVPQPARKKDLQDLFEKFGKVNECDIIKNYGFVHMDNEQDANDAIKALTNTEWMGTRITVEMSKSKVRTQPGQGSRGECYRCGKMGHWSRDCPTDGGKRGRGGGGVGGGRGPPPPAYDDGYDRDRGDRYGDYMQRRLPPPPPDYYYRMRYMDPVYDRYRDSRLPPPRDPRDLPPPGYRARSRSPLGRRLTPPPPMYGRRTPPPRGYEDRLPLPRREPYDIPPGRILQHIKPMSWSERTKSEEGHTHGISTVGILTTWPRGQKGGPYCKAEMGNWTQISTQLSQQDHENQLCAMWPACYKL</sequence>
<dbReference type="InterPro" id="IPR000504">
    <property type="entry name" value="RRM_dom"/>
</dbReference>
<feature type="compositionally biased region" description="Basic and acidic residues" evidence="3">
    <location>
        <begin position="146"/>
        <end position="160"/>
    </location>
</feature>
<evidence type="ECO:0000259" key="4">
    <source>
        <dbReference type="PROSITE" id="PS50102"/>
    </source>
</evidence>
<dbReference type="PROSITE" id="PS50158">
    <property type="entry name" value="ZF_CCHC"/>
    <property type="match status" value="1"/>
</dbReference>
<feature type="compositionally biased region" description="Pro residues" evidence="3">
    <location>
        <begin position="216"/>
        <end position="230"/>
    </location>
</feature>
<reference evidence="6" key="1">
    <citation type="journal article" date="2008" name="Nature">
        <title>The amphioxus genome and the evolution of the chordate karyotype.</title>
        <authorList>
            <consortium name="US DOE Joint Genome Institute (JGI-PGF)"/>
            <person name="Putnam N.H."/>
            <person name="Butts T."/>
            <person name="Ferrier D.E.K."/>
            <person name="Furlong R.F."/>
            <person name="Hellsten U."/>
            <person name="Kawashima T."/>
            <person name="Robinson-Rechavi M."/>
            <person name="Shoguchi E."/>
            <person name="Terry A."/>
            <person name="Yu J.-K."/>
            <person name="Benito-Gutierrez E.L."/>
            <person name="Dubchak I."/>
            <person name="Garcia-Fernandez J."/>
            <person name="Gibson-Brown J.J."/>
            <person name="Grigoriev I.V."/>
            <person name="Horton A.C."/>
            <person name="de Jong P.J."/>
            <person name="Jurka J."/>
            <person name="Kapitonov V.V."/>
            <person name="Kohara Y."/>
            <person name="Kuroki Y."/>
            <person name="Lindquist E."/>
            <person name="Lucas S."/>
            <person name="Osoegawa K."/>
            <person name="Pennacchio L.A."/>
            <person name="Salamov A.A."/>
            <person name="Satou Y."/>
            <person name="Sauka-Spengler T."/>
            <person name="Schmutz J."/>
            <person name="Shin-I T."/>
            <person name="Toyoda A."/>
            <person name="Bronner-Fraser M."/>
            <person name="Fujiyama A."/>
            <person name="Holland L.Z."/>
            <person name="Holland P.W.H."/>
            <person name="Satoh N."/>
            <person name="Rokhsar D.S."/>
        </authorList>
    </citation>
    <scope>NUCLEOTIDE SEQUENCE [LARGE SCALE GENOMIC DNA]</scope>
    <source>
        <strain evidence="6">S238N-H82</strain>
        <tissue evidence="6">Testes</tissue>
    </source>
</reference>
<evidence type="ECO:0000256" key="1">
    <source>
        <dbReference type="PROSITE-ProRule" id="PRU00047"/>
    </source>
</evidence>
<evidence type="ECO:0000313" key="6">
    <source>
        <dbReference type="EMBL" id="EEN46101.1"/>
    </source>
</evidence>